<reference evidence="3" key="1">
    <citation type="submission" date="2017-06" db="EMBL/GenBank/DDBJ databases">
        <authorList>
            <person name="Cremers G."/>
        </authorList>
    </citation>
    <scope>NUCLEOTIDE SEQUENCE [LARGE SCALE GENOMIC DNA]</scope>
</reference>
<dbReference type="Proteomes" id="UP000218615">
    <property type="component" value="Unassembled WGS sequence"/>
</dbReference>
<evidence type="ECO:0000313" key="3">
    <source>
        <dbReference type="Proteomes" id="UP000218615"/>
    </source>
</evidence>
<keyword evidence="3" id="KW-1185">Reference proteome</keyword>
<gene>
    <name evidence="2" type="ORF">MNV_510014</name>
</gene>
<name>A0A284VRR1_9EURY</name>
<accession>A0A284VRR1</accession>
<dbReference type="AlphaFoldDB" id="A0A284VRR1"/>
<feature type="region of interest" description="Disordered" evidence="1">
    <location>
        <begin position="1"/>
        <end position="40"/>
    </location>
</feature>
<sequence length="65" mass="6987">MDPQNKQNKQKDPNLIQHPNGSVDDVDTRDAAGTGAPQRPSVIAALARDLGIEGDLIKGLNIQRN</sequence>
<organism evidence="2 3">
    <name type="scientific">Candidatus Methanoperedens nitratireducens</name>
    <dbReference type="NCBI Taxonomy" id="1392998"/>
    <lineage>
        <taxon>Archaea</taxon>
        <taxon>Methanobacteriati</taxon>
        <taxon>Methanobacteriota</taxon>
        <taxon>Stenosarchaea group</taxon>
        <taxon>Methanomicrobia</taxon>
        <taxon>Methanosarcinales</taxon>
        <taxon>ANME-2 cluster</taxon>
        <taxon>Candidatus Methanoperedentaceae</taxon>
        <taxon>Candidatus Methanoperedens</taxon>
    </lineage>
</organism>
<protein>
    <submittedName>
        <fullName evidence="2">Uncharacterized protein</fullName>
    </submittedName>
</protein>
<dbReference type="RefSeq" id="WP_096206527.1">
    <property type="nucleotide sequence ID" value="NZ_FZMP01000198.1"/>
</dbReference>
<evidence type="ECO:0000313" key="2">
    <source>
        <dbReference type="EMBL" id="SNQ61898.1"/>
    </source>
</evidence>
<evidence type="ECO:0000256" key="1">
    <source>
        <dbReference type="SAM" id="MobiDB-lite"/>
    </source>
</evidence>
<dbReference type="EMBL" id="FZMP01000198">
    <property type="protein sequence ID" value="SNQ61898.1"/>
    <property type="molecule type" value="Genomic_DNA"/>
</dbReference>
<proteinExistence type="predicted"/>